<dbReference type="SUPFAM" id="SSF56672">
    <property type="entry name" value="DNA/RNA polymerases"/>
    <property type="match status" value="1"/>
</dbReference>
<reference evidence="2 3" key="1">
    <citation type="journal article" date="2023" name="Nucleic Acids Res.">
        <title>The hologenome of Daphnia magna reveals possible DNA methylation and microbiome-mediated evolution of the host genome.</title>
        <authorList>
            <person name="Chaturvedi A."/>
            <person name="Li X."/>
            <person name="Dhandapani V."/>
            <person name="Marshall H."/>
            <person name="Kissane S."/>
            <person name="Cuenca-Cambronero M."/>
            <person name="Asole G."/>
            <person name="Calvet F."/>
            <person name="Ruiz-Romero M."/>
            <person name="Marangio P."/>
            <person name="Guigo R."/>
            <person name="Rago D."/>
            <person name="Mirbahai L."/>
            <person name="Eastwood N."/>
            <person name="Colbourne J.K."/>
            <person name="Zhou J."/>
            <person name="Mallon E."/>
            <person name="Orsini L."/>
        </authorList>
    </citation>
    <scope>NUCLEOTIDE SEQUENCE [LARGE SCALE GENOMIC DNA]</scope>
    <source>
        <strain evidence="2">LRV0_1</strain>
    </source>
</reference>
<proteinExistence type="predicted"/>
<protein>
    <recommendedName>
        <fullName evidence="4">Reverse transcriptase domain-containing protein</fullName>
    </recommendedName>
</protein>
<dbReference type="EMBL" id="JAOYFB010000038">
    <property type="protein sequence ID" value="KAK4027997.1"/>
    <property type="molecule type" value="Genomic_DNA"/>
</dbReference>
<organism evidence="2 3">
    <name type="scientific">Daphnia magna</name>
    <dbReference type="NCBI Taxonomy" id="35525"/>
    <lineage>
        <taxon>Eukaryota</taxon>
        <taxon>Metazoa</taxon>
        <taxon>Ecdysozoa</taxon>
        <taxon>Arthropoda</taxon>
        <taxon>Crustacea</taxon>
        <taxon>Branchiopoda</taxon>
        <taxon>Diplostraca</taxon>
        <taxon>Cladocera</taxon>
        <taxon>Anomopoda</taxon>
        <taxon>Daphniidae</taxon>
        <taxon>Daphnia</taxon>
    </lineage>
</organism>
<evidence type="ECO:0008006" key="4">
    <source>
        <dbReference type="Google" id="ProtNLM"/>
    </source>
</evidence>
<name>A0ABR0AS97_9CRUS</name>
<dbReference type="InterPro" id="IPR043502">
    <property type="entry name" value="DNA/RNA_pol_sf"/>
</dbReference>
<keyword evidence="3" id="KW-1185">Reference proteome</keyword>
<sequence>MVRYNEFVDNPAPRDYGGNYRPTVRGRGRRRNDAERRCDTAAQEEVQRVPPCRVAMSEEMQAVCDAEVANLLDKKAISEITVLFLVREGDWFIKPDLKDAYLTVLVHVAHQKYL</sequence>
<feature type="region of interest" description="Disordered" evidence="1">
    <location>
        <begin position="1"/>
        <end position="42"/>
    </location>
</feature>
<evidence type="ECO:0000256" key="1">
    <source>
        <dbReference type="SAM" id="MobiDB-lite"/>
    </source>
</evidence>
<gene>
    <name evidence="2" type="ORF">OUZ56_017160</name>
</gene>
<dbReference type="Proteomes" id="UP001234178">
    <property type="component" value="Unassembled WGS sequence"/>
</dbReference>
<comment type="caution">
    <text evidence="2">The sequence shown here is derived from an EMBL/GenBank/DDBJ whole genome shotgun (WGS) entry which is preliminary data.</text>
</comment>
<evidence type="ECO:0000313" key="3">
    <source>
        <dbReference type="Proteomes" id="UP001234178"/>
    </source>
</evidence>
<evidence type="ECO:0000313" key="2">
    <source>
        <dbReference type="EMBL" id="KAK4027997.1"/>
    </source>
</evidence>
<accession>A0ABR0AS97</accession>